<feature type="compositionally biased region" description="Low complexity" evidence="1">
    <location>
        <begin position="810"/>
        <end position="839"/>
    </location>
</feature>
<feature type="region of interest" description="Disordered" evidence="1">
    <location>
        <begin position="690"/>
        <end position="966"/>
    </location>
</feature>
<feature type="compositionally biased region" description="Polar residues" evidence="1">
    <location>
        <begin position="600"/>
        <end position="625"/>
    </location>
</feature>
<reference evidence="2 3" key="1">
    <citation type="journal article" date="2016" name="Nat. Commun.">
        <title>Extremotolerant tardigrade genome and improved radiotolerance of human cultured cells by tardigrade-unique protein.</title>
        <authorList>
            <person name="Hashimoto T."/>
            <person name="Horikawa D.D."/>
            <person name="Saito Y."/>
            <person name="Kuwahara H."/>
            <person name="Kozuka-Hata H."/>
            <person name="Shin-I T."/>
            <person name="Minakuchi Y."/>
            <person name="Ohishi K."/>
            <person name="Motoyama A."/>
            <person name="Aizu T."/>
            <person name="Enomoto A."/>
            <person name="Kondo K."/>
            <person name="Tanaka S."/>
            <person name="Hara Y."/>
            <person name="Koshikawa S."/>
            <person name="Sagara H."/>
            <person name="Miura T."/>
            <person name="Yokobori S."/>
            <person name="Miyagawa K."/>
            <person name="Suzuki Y."/>
            <person name="Kubo T."/>
            <person name="Oyama M."/>
            <person name="Kohara Y."/>
            <person name="Fujiyama A."/>
            <person name="Arakawa K."/>
            <person name="Katayama T."/>
            <person name="Toyoda A."/>
            <person name="Kunieda T."/>
        </authorList>
    </citation>
    <scope>NUCLEOTIDE SEQUENCE [LARGE SCALE GENOMIC DNA]</scope>
    <source>
        <strain evidence="2 3">YOKOZUNA-1</strain>
    </source>
</reference>
<feature type="region of interest" description="Disordered" evidence="1">
    <location>
        <begin position="169"/>
        <end position="675"/>
    </location>
</feature>
<organism evidence="2 3">
    <name type="scientific">Ramazzottius varieornatus</name>
    <name type="common">Water bear</name>
    <name type="synonym">Tardigrade</name>
    <dbReference type="NCBI Taxonomy" id="947166"/>
    <lineage>
        <taxon>Eukaryota</taxon>
        <taxon>Metazoa</taxon>
        <taxon>Ecdysozoa</taxon>
        <taxon>Tardigrada</taxon>
        <taxon>Eutardigrada</taxon>
        <taxon>Parachela</taxon>
        <taxon>Hypsibioidea</taxon>
        <taxon>Ramazzottiidae</taxon>
        <taxon>Ramazzottius</taxon>
    </lineage>
</organism>
<feature type="compositionally biased region" description="Polar residues" evidence="1">
    <location>
        <begin position="434"/>
        <end position="456"/>
    </location>
</feature>
<feature type="compositionally biased region" description="Polar residues" evidence="1">
    <location>
        <begin position="904"/>
        <end position="914"/>
    </location>
</feature>
<proteinExistence type="predicted"/>
<feature type="compositionally biased region" description="Polar residues" evidence="1">
    <location>
        <begin position="699"/>
        <end position="720"/>
    </location>
</feature>
<feature type="compositionally biased region" description="Low complexity" evidence="1">
    <location>
        <begin position="751"/>
        <end position="774"/>
    </location>
</feature>
<feature type="compositionally biased region" description="Polar residues" evidence="1">
    <location>
        <begin position="207"/>
        <end position="229"/>
    </location>
</feature>
<feature type="compositionally biased region" description="Polar residues" evidence="1">
    <location>
        <begin position="263"/>
        <end position="273"/>
    </location>
</feature>
<feature type="compositionally biased region" description="Polar residues" evidence="1">
    <location>
        <begin position="505"/>
        <end position="522"/>
    </location>
</feature>
<feature type="compositionally biased region" description="Polar residues" evidence="1">
    <location>
        <begin position="635"/>
        <end position="646"/>
    </location>
</feature>
<feature type="region of interest" description="Disordered" evidence="1">
    <location>
        <begin position="1"/>
        <end position="84"/>
    </location>
</feature>
<feature type="compositionally biased region" description="Polar residues" evidence="1">
    <location>
        <begin position="957"/>
        <end position="966"/>
    </location>
</feature>
<feature type="compositionally biased region" description="Acidic residues" evidence="1">
    <location>
        <begin position="529"/>
        <end position="540"/>
    </location>
</feature>
<feature type="compositionally biased region" description="Polar residues" evidence="1">
    <location>
        <begin position="931"/>
        <end position="943"/>
    </location>
</feature>
<feature type="compositionally biased region" description="Basic and acidic residues" evidence="1">
    <location>
        <begin position="51"/>
        <end position="65"/>
    </location>
</feature>
<sequence length="1210" mass="130775">MSARESNASSSTRSKTGKASKNNSSLMETPSSQIAQPTADLLRRAGQVRNRAGEGARKVMKDAYHSHSSTILETSGTSGDSSKILDSPLGFDLGKRLLEKADAAFNLPPPEIKKEPRSMFKDMKSAKRFVPPVFRGSHENDVLASPMVDEMGLTPGVYARRQVKKVSLGLRTPAPLEPPQPQLQSASRDSEELESPVAKLGAVSATRPLSISSPKTTVSPRHAQISNGYLPSPRPSSGFADRSAKKQREPLSLGLQSPREPRPTTTRLSNISTPVDRLSNAFTGSKRPVIDIISPSAAPYSGIKRPASAGSVGNVSRFSPQIASKPQTSPVANRPSTASTSKRSIAEQADSQPSSGRKSSLYQSALRQSSQKEQLSRGSSASFKTAVSSSPPNMSPYRSVRSSSGQLDTRSIDGGWVDSRFGGSEKRKSDESSEQGSRRTSIRSTAPSRPSISSKPSLPFPASPRGSSSGLKPTARSIIQSATKINPGYLSEDDDMEQPAEASPSALTVNGGSNQRLASSQKSPREAMWSEEDDEVEQPAEEMPRHVSPDHCSRTFVPYESSTASNGNTTSSQKVQSPTRALLSEGDDIGDQSTEEVRRQSISRFPSTQATPNRGPSRPSSNLKPVSQLKPITPRASSTSNASIRDSSVKPAPSASRRASSLQANINSSNTELPIAHIVARTSDVLLEEEADLPRIGKNPSSEQKDAQSGTFSRASSHSNRTFDKPSNSRSSIQNSQSPRLSTMPVIYNNSSSDKSSSRVLSSVKSSWQPSQSPRAFNVTYSGPNPISGSPRRSNSKSNASRLDIPSSRNSNTPQTNNIPPNNNKRNSSEQSSQSPRTSAQTDTFNNPHSGGSKRLSNEVPPSPRASAVTVNFNSPTRRSTFHQTHSQQTQTSLPSSAKKTVLNERSTSTSGQKLSRVSSAVRPVSSGRSWSETQVAPYSRRTSYGGPNGGGKRASSEVTGYQRMSTYLPEHRSPFGLDDEWVDEVEAKEVGTEGEKVAVEESLTDHSSNNQENDGENDDNDGSVGSGSDDEDDALEMDGRQESGNASVANVSEDGEMGEAEQEPATPVVTMKATILDDPSVFPPRPDWFANRGVLMELIKKRMAGVSVTGSMEEKFRTVQDITSRAALQVLYPEDAQVAENDRIMSRLARQYSAADFYYFFDKFGLMKNRTCPFEYFVLFKKLFFFPQVLRKLVPTNLPRSADLSEEEV</sequence>
<comment type="caution">
    <text evidence="2">The sequence shown here is derived from an EMBL/GenBank/DDBJ whole genome shotgun (WGS) entry which is preliminary data.</text>
</comment>
<gene>
    <name evidence="2" type="primary">RvY_15341</name>
    <name evidence="2" type="synonym">RvY_15341.1</name>
    <name evidence="2" type="ORF">RvY_15341-1</name>
</gene>
<feature type="compositionally biased region" description="Low complexity" evidence="1">
    <location>
        <begin position="882"/>
        <end position="897"/>
    </location>
</feature>
<feature type="compositionally biased region" description="Low complexity" evidence="1">
    <location>
        <begin position="916"/>
        <end position="930"/>
    </location>
</feature>
<dbReference type="EMBL" id="BDGG01000012">
    <property type="protein sequence ID" value="GAV05171.1"/>
    <property type="molecule type" value="Genomic_DNA"/>
</dbReference>
<keyword evidence="3" id="KW-1185">Reference proteome</keyword>
<feature type="compositionally biased region" description="Low complexity" evidence="1">
    <location>
        <begin position="726"/>
        <end position="740"/>
    </location>
</feature>
<feature type="compositionally biased region" description="Basic and acidic residues" evidence="1">
    <location>
        <begin position="542"/>
        <end position="553"/>
    </location>
</feature>
<name>A0A1D1VVV5_RAMVA</name>
<feature type="compositionally biased region" description="Low complexity" evidence="1">
    <location>
        <begin position="379"/>
        <end position="390"/>
    </location>
</feature>
<feature type="compositionally biased region" description="Polar residues" evidence="1">
    <location>
        <begin position="840"/>
        <end position="850"/>
    </location>
</feature>
<evidence type="ECO:0000256" key="1">
    <source>
        <dbReference type="SAM" id="MobiDB-lite"/>
    </source>
</evidence>
<feature type="compositionally biased region" description="Acidic residues" evidence="1">
    <location>
        <begin position="1054"/>
        <end position="1063"/>
    </location>
</feature>
<dbReference type="AlphaFoldDB" id="A0A1D1VVV5"/>
<evidence type="ECO:0000313" key="3">
    <source>
        <dbReference type="Proteomes" id="UP000186922"/>
    </source>
</evidence>
<dbReference type="Proteomes" id="UP000186922">
    <property type="component" value="Unassembled WGS sequence"/>
</dbReference>
<feature type="region of interest" description="Disordered" evidence="1">
    <location>
        <begin position="988"/>
        <end position="1067"/>
    </location>
</feature>
<feature type="compositionally biased region" description="Polar residues" evidence="1">
    <location>
        <begin position="66"/>
        <end position="81"/>
    </location>
</feature>
<protein>
    <submittedName>
        <fullName evidence="2">Uncharacterized protein</fullName>
    </submittedName>
</protein>
<feature type="compositionally biased region" description="Low complexity" evidence="1">
    <location>
        <begin position="561"/>
        <end position="572"/>
    </location>
</feature>
<feature type="compositionally biased region" description="Acidic residues" evidence="1">
    <location>
        <begin position="585"/>
        <end position="594"/>
    </location>
</feature>
<feature type="compositionally biased region" description="Polar residues" evidence="1">
    <location>
        <begin position="311"/>
        <end position="378"/>
    </location>
</feature>
<feature type="compositionally biased region" description="Polar residues" evidence="1">
    <location>
        <begin position="662"/>
        <end position="672"/>
    </location>
</feature>
<accession>A0A1D1VVV5</accession>
<feature type="compositionally biased region" description="Low complexity" evidence="1">
    <location>
        <begin position="649"/>
        <end position="661"/>
    </location>
</feature>
<feature type="compositionally biased region" description="Polar residues" evidence="1">
    <location>
        <begin position="779"/>
        <end position="801"/>
    </location>
</feature>
<feature type="compositionally biased region" description="Polar residues" evidence="1">
    <location>
        <begin position="400"/>
        <end position="409"/>
    </location>
</feature>
<feature type="compositionally biased region" description="Polar residues" evidence="1">
    <location>
        <begin position="465"/>
        <end position="484"/>
    </location>
</feature>
<feature type="compositionally biased region" description="Basic and acidic residues" evidence="1">
    <location>
        <begin position="988"/>
        <end position="1000"/>
    </location>
</feature>
<evidence type="ECO:0000313" key="2">
    <source>
        <dbReference type="EMBL" id="GAV05171.1"/>
    </source>
</evidence>
<feature type="compositionally biased region" description="Polar residues" evidence="1">
    <location>
        <begin position="869"/>
        <end position="879"/>
    </location>
</feature>
<feature type="compositionally biased region" description="Polar residues" evidence="1">
    <location>
        <begin position="1"/>
        <end position="36"/>
    </location>
</feature>